<feature type="transmembrane region" description="Helical" evidence="1">
    <location>
        <begin position="61"/>
        <end position="82"/>
    </location>
</feature>
<evidence type="ECO:0008006" key="4">
    <source>
        <dbReference type="Google" id="ProtNLM"/>
    </source>
</evidence>
<feature type="transmembrane region" description="Helical" evidence="1">
    <location>
        <begin position="7"/>
        <end position="25"/>
    </location>
</feature>
<evidence type="ECO:0000313" key="3">
    <source>
        <dbReference type="Proteomes" id="UP001060112"/>
    </source>
</evidence>
<proteinExistence type="predicted"/>
<reference evidence="2" key="1">
    <citation type="submission" date="2022-07" db="EMBL/GenBank/DDBJ databases">
        <title>Faecal culturing of patients with breast cancer.</title>
        <authorList>
            <person name="Teng N.M.Y."/>
            <person name="Kiu R."/>
            <person name="Evans R."/>
            <person name="Baker D.J."/>
            <person name="Zenner C."/>
            <person name="Robinson S.D."/>
            <person name="Hall L.J."/>
        </authorList>
    </citation>
    <scope>NUCLEOTIDE SEQUENCE</scope>
    <source>
        <strain evidence="2">LH1062</strain>
    </source>
</reference>
<evidence type="ECO:0000256" key="1">
    <source>
        <dbReference type="SAM" id="Phobius"/>
    </source>
</evidence>
<dbReference type="Pfam" id="PF09997">
    <property type="entry name" value="DUF2238"/>
    <property type="match status" value="1"/>
</dbReference>
<accession>A0ABY5I4R2</accession>
<dbReference type="Proteomes" id="UP001060112">
    <property type="component" value="Chromosome"/>
</dbReference>
<name>A0ABY5I4R2_9FIRM</name>
<evidence type="ECO:0000313" key="2">
    <source>
        <dbReference type="EMBL" id="UTY40055.1"/>
    </source>
</evidence>
<keyword evidence="1" id="KW-1133">Transmembrane helix</keyword>
<sequence length="205" mass="24238">MKKLKALWIVCIMIYIMTLIYAFYTNWQGKYFGMTFVACLTPFIVPAFMKIIRVKVPLEFHIVNIVFVYFASLWGSCLGGYQLPYFDKWVHCASGVVICEMIYLLYKNYWRDDKRRLPMFIFLNGVNASIALLWEFYEYALLVFFQYDAIKHFSTGVHDSITDMLVAVIGGMVLSMYLMRFDQSQKPHFFVSLERKIYSMNHKSE</sequence>
<dbReference type="EMBL" id="CP101620">
    <property type="protein sequence ID" value="UTY40055.1"/>
    <property type="molecule type" value="Genomic_DNA"/>
</dbReference>
<feature type="transmembrane region" description="Helical" evidence="1">
    <location>
        <begin position="118"/>
        <end position="137"/>
    </location>
</feature>
<keyword evidence="1" id="KW-0472">Membrane</keyword>
<feature type="transmembrane region" description="Helical" evidence="1">
    <location>
        <begin position="161"/>
        <end position="179"/>
    </location>
</feature>
<keyword evidence="3" id="KW-1185">Reference proteome</keyword>
<feature type="transmembrane region" description="Helical" evidence="1">
    <location>
        <begin position="31"/>
        <end position="49"/>
    </location>
</feature>
<protein>
    <recommendedName>
        <fullName evidence="4">DUF2238 domain-containing protein</fullName>
    </recommendedName>
</protein>
<gene>
    <name evidence="2" type="ORF">NMU03_04430</name>
</gene>
<organism evidence="2 3">
    <name type="scientific">Allocoprobacillus halotolerans</name>
    <dbReference type="NCBI Taxonomy" id="2944914"/>
    <lineage>
        <taxon>Bacteria</taxon>
        <taxon>Bacillati</taxon>
        <taxon>Bacillota</taxon>
        <taxon>Erysipelotrichia</taxon>
        <taxon>Erysipelotrichales</taxon>
        <taxon>Erysipelotrichaceae</taxon>
        <taxon>Allocoprobacillus</taxon>
    </lineage>
</organism>
<feature type="transmembrane region" description="Helical" evidence="1">
    <location>
        <begin position="88"/>
        <end position="106"/>
    </location>
</feature>
<dbReference type="RefSeq" id="WP_290141489.1">
    <property type="nucleotide sequence ID" value="NZ_CP101620.1"/>
</dbReference>
<keyword evidence="1" id="KW-0812">Transmembrane</keyword>
<dbReference type="InterPro" id="IPR014509">
    <property type="entry name" value="YjdF-like"/>
</dbReference>